<dbReference type="Proteomes" id="UP000181870">
    <property type="component" value="Unassembled WGS sequence"/>
</dbReference>
<dbReference type="Pfam" id="PF04041">
    <property type="entry name" value="Glyco_hydro_130"/>
    <property type="match status" value="1"/>
</dbReference>
<dbReference type="InterPro" id="IPR007184">
    <property type="entry name" value="Mannoside_phosphorylase"/>
</dbReference>
<evidence type="ECO:0000313" key="5">
    <source>
        <dbReference type="EMBL" id="SDB75525.1"/>
    </source>
</evidence>
<accession>A0A1G8AT59</accession>
<dbReference type="InterPro" id="IPR023296">
    <property type="entry name" value="Glyco_hydro_beta-prop_sf"/>
</dbReference>
<evidence type="ECO:0000313" key="7">
    <source>
        <dbReference type="Proteomes" id="UP000181870"/>
    </source>
</evidence>
<dbReference type="EMBL" id="FMYE01000002">
    <property type="protein sequence ID" value="SDB75525.1"/>
    <property type="molecule type" value="Genomic_DNA"/>
</dbReference>
<reference evidence="7 8" key="1">
    <citation type="submission" date="2016-10" db="EMBL/GenBank/DDBJ databases">
        <authorList>
            <person name="de Groot N.N."/>
        </authorList>
    </citation>
    <scope>NUCLEOTIDE SEQUENCE [LARGE SCALE GENOMIC DNA]</scope>
    <source>
        <strain evidence="5 8">NLAE-zl-C500</strain>
        <strain evidence="6 7">NLAE-zl-C57</strain>
    </source>
</reference>
<dbReference type="GO" id="GO:0016757">
    <property type="term" value="F:glycosyltransferase activity"/>
    <property type="evidence" value="ECO:0007669"/>
    <property type="project" value="UniProtKB-KW"/>
</dbReference>
<dbReference type="Gene3D" id="2.115.10.20">
    <property type="entry name" value="Glycosyl hydrolase domain, family 43"/>
    <property type="match status" value="1"/>
</dbReference>
<evidence type="ECO:0000256" key="1">
    <source>
        <dbReference type="ARBA" id="ARBA00022676"/>
    </source>
</evidence>
<dbReference type="GO" id="GO:0016787">
    <property type="term" value="F:hydrolase activity"/>
    <property type="evidence" value="ECO:0007669"/>
    <property type="project" value="UniProtKB-KW"/>
</dbReference>
<evidence type="ECO:0000256" key="4">
    <source>
        <dbReference type="SAM" id="SignalP"/>
    </source>
</evidence>
<organism evidence="6 7">
    <name type="scientific">Bacteroides ovatus</name>
    <dbReference type="NCBI Taxonomy" id="28116"/>
    <lineage>
        <taxon>Bacteria</taxon>
        <taxon>Pseudomonadati</taxon>
        <taxon>Bacteroidota</taxon>
        <taxon>Bacteroidia</taxon>
        <taxon>Bacteroidales</taxon>
        <taxon>Bacteroidaceae</taxon>
        <taxon>Bacteroides</taxon>
    </lineage>
</organism>
<dbReference type="Proteomes" id="UP000183670">
    <property type="component" value="Unassembled WGS sequence"/>
</dbReference>
<evidence type="ECO:0000256" key="2">
    <source>
        <dbReference type="ARBA" id="ARBA00022679"/>
    </source>
</evidence>
<feature type="signal peptide" evidence="4">
    <location>
        <begin position="1"/>
        <end position="17"/>
    </location>
</feature>
<evidence type="ECO:0000256" key="3">
    <source>
        <dbReference type="ARBA" id="ARBA00024356"/>
    </source>
</evidence>
<dbReference type="PANTHER" id="PTHR34106">
    <property type="entry name" value="GLYCOSIDASE"/>
    <property type="match status" value="1"/>
</dbReference>
<dbReference type="SUPFAM" id="SSF75005">
    <property type="entry name" value="Arabinanase/levansucrase/invertase"/>
    <property type="match status" value="1"/>
</dbReference>
<proteinExistence type="inferred from homology"/>
<keyword evidence="6" id="KW-0378">Hydrolase</keyword>
<dbReference type="EMBL" id="FNDO01000003">
    <property type="protein sequence ID" value="SDH23983.1"/>
    <property type="molecule type" value="Genomic_DNA"/>
</dbReference>
<dbReference type="PIRSF" id="PIRSF016202">
    <property type="entry name" value="PH1107"/>
    <property type="match status" value="1"/>
</dbReference>
<keyword evidence="1" id="KW-0328">Glycosyltransferase</keyword>
<dbReference type="AlphaFoldDB" id="A0A1G8AT59"/>
<name>A0A1G8AT59_BACOV</name>
<feature type="chain" id="PRO_5010470504" evidence="4">
    <location>
        <begin position="18"/>
        <end position="386"/>
    </location>
</feature>
<dbReference type="PROSITE" id="PS51257">
    <property type="entry name" value="PROKAR_LIPOPROTEIN"/>
    <property type="match status" value="1"/>
</dbReference>
<keyword evidence="2" id="KW-0808">Transferase</keyword>
<comment type="similarity">
    <text evidence="3">Belongs to the glycosyl hydrolase 130 family.</text>
</comment>
<dbReference type="CDD" id="cd18610">
    <property type="entry name" value="GH130_BT3780-like"/>
    <property type="match status" value="1"/>
</dbReference>
<evidence type="ECO:0000313" key="6">
    <source>
        <dbReference type="EMBL" id="SDH23983.1"/>
    </source>
</evidence>
<evidence type="ECO:0000313" key="8">
    <source>
        <dbReference type="Proteomes" id="UP000183670"/>
    </source>
</evidence>
<keyword evidence="4" id="KW-0732">Signal</keyword>
<dbReference type="PANTHER" id="PTHR34106:SF5">
    <property type="entry name" value="GLYCOSIDASE"/>
    <property type="match status" value="1"/>
</dbReference>
<gene>
    <name evidence="5" type="ORF">SAMN05192581_1002149</name>
    <name evidence="6" type="ORF">SAMN05192582_100357</name>
</gene>
<dbReference type="RefSeq" id="WP_175486871.1">
    <property type="nucleotide sequence ID" value="NZ_FMYE01000002.1"/>
</dbReference>
<protein>
    <submittedName>
        <fullName evidence="6">Predicted glycosyl hydrolase, GH43/DUF377 family</fullName>
    </submittedName>
</protein>
<sequence>MIKLKAVIYLISMMTLAGCSGQKQTSAVVEEQNEHWIIGPFVRPEGVNPVISPQPTTFQCPMRKQLVKWEESDTFNPAATVKDGKIVVLYRAEDNSAQGIGKRTSRIGYAESTDGVTMKQSDVPVLFPSEDDYKEIEWEGGCEDPRVAMTEDGLYVMLYTAWNRHLPRLAVATSTDLKNWTKHGLAFAKAYNGRFANIASKSASIVTGVKDGKLVIEKVNGKYFMYWGENAVCAATSDNLTDWTPVLNENNELREIAKPRSGYFDSRLTECGPPAIKTTDGIVLLYNGKNGYKEERDSEYPAGAYCAGQFLFDADDPYQVLGRLDKPFFVPEAAFEKSGQYKDGTVFIEGLAYFKNKLYLYYGCADSQVAVAICDNNMDLKLKTHN</sequence>